<dbReference type="OrthoDB" id="41382at2157"/>
<gene>
    <name evidence="1" type="ordered locus">Mcup_0422</name>
</gene>
<dbReference type="EMBL" id="CP002656">
    <property type="protein sequence ID" value="AEB94530.1"/>
    <property type="molecule type" value="Genomic_DNA"/>
</dbReference>
<name>F4G031_METCR</name>
<dbReference type="GeneID" id="10492616"/>
<sequence length="77" mass="8998">MTLKGTRTAILVDGSICVFQGRYLEHLFWEKDQFYRSEVKKEINFSNFGLGKQYSGDLIGECFRIVNLISKKLKKME</sequence>
<protein>
    <submittedName>
        <fullName evidence="1">Uncharacterized protein</fullName>
    </submittedName>
</protein>
<dbReference type="Proteomes" id="UP000007812">
    <property type="component" value="Chromosome"/>
</dbReference>
<reference evidence="1 2" key="1">
    <citation type="journal article" date="2011" name="J. Bacteriol.">
        <title>Complete genome sequence of Metallosphaera cuprina, a metal sulfide-oxidizing archaeon from a hot spring.</title>
        <authorList>
            <person name="Liu L.J."/>
            <person name="You X.Y."/>
            <person name="Zheng H."/>
            <person name="Wang S."/>
            <person name="Jiang C.Y."/>
            <person name="Liu S.J."/>
        </authorList>
    </citation>
    <scope>NUCLEOTIDE SEQUENCE [LARGE SCALE GENOMIC DNA]</scope>
    <source>
        <strain evidence="1 2">Ar-4</strain>
    </source>
</reference>
<dbReference type="RefSeq" id="WP_013737028.1">
    <property type="nucleotide sequence ID" value="NC_015435.1"/>
</dbReference>
<organism evidence="1 2">
    <name type="scientific">Metallosphaera cuprina (strain Ar-4)</name>
    <dbReference type="NCBI Taxonomy" id="1006006"/>
    <lineage>
        <taxon>Archaea</taxon>
        <taxon>Thermoproteota</taxon>
        <taxon>Thermoprotei</taxon>
        <taxon>Sulfolobales</taxon>
        <taxon>Sulfolobaceae</taxon>
        <taxon>Metallosphaera</taxon>
    </lineage>
</organism>
<evidence type="ECO:0000313" key="1">
    <source>
        <dbReference type="EMBL" id="AEB94530.1"/>
    </source>
</evidence>
<dbReference type="AlphaFoldDB" id="F4G031"/>
<dbReference type="STRING" id="1006006.Mcup_0422"/>
<accession>F4G031</accession>
<keyword evidence="2" id="KW-1185">Reference proteome</keyword>
<proteinExistence type="predicted"/>
<evidence type="ECO:0000313" key="2">
    <source>
        <dbReference type="Proteomes" id="UP000007812"/>
    </source>
</evidence>
<dbReference type="eggNOG" id="arCOG07176">
    <property type="taxonomic scope" value="Archaea"/>
</dbReference>
<dbReference type="PATRIC" id="fig|1006006.8.peg.424"/>
<dbReference type="HOGENOM" id="CLU_2629705_0_0_2"/>
<dbReference type="KEGG" id="mcn:Mcup_0422"/>